<name>A0A5S4G9L0_9ACTN</name>
<evidence type="ECO:0000313" key="3">
    <source>
        <dbReference type="EMBL" id="TMR29141.1"/>
    </source>
</evidence>
<gene>
    <name evidence="3" type="ORF">ETD85_33350</name>
</gene>
<keyword evidence="4" id="KW-1185">Reference proteome</keyword>
<reference evidence="3 4" key="1">
    <citation type="submission" date="2019-05" db="EMBL/GenBank/DDBJ databases">
        <title>Draft genome sequence of Nonomuraea zeae DSM 100528.</title>
        <authorList>
            <person name="Saricaoglu S."/>
            <person name="Isik K."/>
        </authorList>
    </citation>
    <scope>NUCLEOTIDE SEQUENCE [LARGE SCALE GENOMIC DNA]</scope>
    <source>
        <strain evidence="3 4">DSM 100528</strain>
    </source>
</reference>
<feature type="chain" id="PRO_5024446040" description="Secreted protein" evidence="2">
    <location>
        <begin position="26"/>
        <end position="180"/>
    </location>
</feature>
<feature type="region of interest" description="Disordered" evidence="1">
    <location>
        <begin position="154"/>
        <end position="180"/>
    </location>
</feature>
<dbReference type="PROSITE" id="PS51257">
    <property type="entry name" value="PROKAR_LIPOPROTEIN"/>
    <property type="match status" value="1"/>
</dbReference>
<feature type="signal peptide" evidence="2">
    <location>
        <begin position="1"/>
        <end position="25"/>
    </location>
</feature>
<dbReference type="EMBL" id="VCKX01000126">
    <property type="protein sequence ID" value="TMR29141.1"/>
    <property type="molecule type" value="Genomic_DNA"/>
</dbReference>
<dbReference type="AlphaFoldDB" id="A0A5S4G9L0"/>
<organism evidence="3 4">
    <name type="scientific">Nonomuraea zeae</name>
    <dbReference type="NCBI Taxonomy" id="1642303"/>
    <lineage>
        <taxon>Bacteria</taxon>
        <taxon>Bacillati</taxon>
        <taxon>Actinomycetota</taxon>
        <taxon>Actinomycetes</taxon>
        <taxon>Streptosporangiales</taxon>
        <taxon>Streptosporangiaceae</taxon>
        <taxon>Nonomuraea</taxon>
    </lineage>
</organism>
<evidence type="ECO:0008006" key="5">
    <source>
        <dbReference type="Google" id="ProtNLM"/>
    </source>
</evidence>
<protein>
    <recommendedName>
        <fullName evidence="5">Secreted protein</fullName>
    </recommendedName>
</protein>
<dbReference type="RefSeq" id="WP_138693790.1">
    <property type="nucleotide sequence ID" value="NZ_JBHSAZ010000046.1"/>
</dbReference>
<evidence type="ECO:0000256" key="2">
    <source>
        <dbReference type="SAM" id="SignalP"/>
    </source>
</evidence>
<evidence type="ECO:0000256" key="1">
    <source>
        <dbReference type="SAM" id="MobiDB-lite"/>
    </source>
</evidence>
<evidence type="ECO:0000313" key="4">
    <source>
        <dbReference type="Proteomes" id="UP000306628"/>
    </source>
</evidence>
<accession>A0A5S4G9L0</accession>
<dbReference type="Proteomes" id="UP000306628">
    <property type="component" value="Unassembled WGS sequence"/>
</dbReference>
<dbReference type="OrthoDB" id="3536544at2"/>
<sequence length="180" mass="19012">MMPRLAAAATLVAGSIAFAPGAAHAAAACSAPQEKIFDLPGKPDVWVGAELCIYSSGTSGNTKKAVLSINWDGSFLGGTRFDKFIAQSRVERHDTVFDSNNCDWKSDLNGNASSEGRMWDCFAWWTSTANGGWTADGVIVYNINNDGKGDMRWELGGSPSISLAPDGTETTEPSAEEPGS</sequence>
<keyword evidence="2" id="KW-0732">Signal</keyword>
<proteinExistence type="predicted"/>
<comment type="caution">
    <text evidence="3">The sequence shown here is derived from an EMBL/GenBank/DDBJ whole genome shotgun (WGS) entry which is preliminary data.</text>
</comment>